<protein>
    <submittedName>
        <fullName evidence="1">Uncharacterized protein</fullName>
    </submittedName>
</protein>
<proteinExistence type="predicted"/>
<dbReference type="EMBL" id="NUEQ01000090">
    <property type="protein sequence ID" value="PEJ28306.1"/>
    <property type="molecule type" value="Genomic_DNA"/>
</dbReference>
<comment type="caution">
    <text evidence="1">The sequence shown here is derived from an EMBL/GenBank/DDBJ whole genome shotgun (WGS) entry which is preliminary data.</text>
</comment>
<evidence type="ECO:0000313" key="1">
    <source>
        <dbReference type="EMBL" id="PEJ28306.1"/>
    </source>
</evidence>
<dbReference type="AlphaFoldDB" id="A0AAX0RWB6"/>
<accession>A0AAX0RWB6</accession>
<dbReference type="RefSeq" id="WP_098177415.1">
    <property type="nucleotide sequence ID" value="NZ_NUEQ01000090.1"/>
</dbReference>
<dbReference type="Proteomes" id="UP000220106">
    <property type="component" value="Unassembled WGS sequence"/>
</dbReference>
<reference evidence="1 2" key="1">
    <citation type="submission" date="2017-09" db="EMBL/GenBank/DDBJ databases">
        <title>Large-scale bioinformatics analysis of Bacillus genomes uncovers conserved roles of natural products in bacterial physiology.</title>
        <authorList>
            <consortium name="Agbiome Team Llc"/>
            <person name="Bleich R.M."/>
            <person name="Kirk G.J."/>
            <person name="Santa Maria K.C."/>
            <person name="Allen S.E."/>
            <person name="Farag S."/>
            <person name="Shank E.A."/>
            <person name="Bowers A."/>
        </authorList>
    </citation>
    <scope>NUCLEOTIDE SEQUENCE [LARGE SCALE GENOMIC DNA]</scope>
    <source>
        <strain evidence="1 2">AFS003229</strain>
    </source>
</reference>
<evidence type="ECO:0000313" key="2">
    <source>
        <dbReference type="Proteomes" id="UP000220106"/>
    </source>
</evidence>
<sequence>MTLSQKLIRKWLLPFVLCFALILVFLPQNKAEAATMSGDVLYKYGMASKSFVTYRSPVTLNTACENPASSNQYQIVYLQYYQNGYWYNADSTHMDCGGWREDWLDLHPNQFKLGKTHRIWFSNPRPGTSARVSYFLYY</sequence>
<organism evidence="1 2">
    <name type="scientific">Peribacillus butanolivorans</name>
    <dbReference type="NCBI Taxonomy" id="421767"/>
    <lineage>
        <taxon>Bacteria</taxon>
        <taxon>Bacillati</taxon>
        <taxon>Bacillota</taxon>
        <taxon>Bacilli</taxon>
        <taxon>Bacillales</taxon>
        <taxon>Bacillaceae</taxon>
        <taxon>Peribacillus</taxon>
    </lineage>
</organism>
<name>A0AAX0RWB6_9BACI</name>
<gene>
    <name evidence="1" type="ORF">CN689_22385</name>
</gene>